<sequence>MSNVNSNGKFGTSMDYSMFLKRKRNQVLTTAYTNNASANNPIFNRDKKTRGFDNGVLTVLFERGLIVGSGSSSRGTTYTATYTVAAGVEGPDFLVAAGLPIEVLNYFLTYDEKIQAYPGTPINQTTLSNFQSVAPITFTVTNNTTSETSTLTYIGDPATDKAAAVRSHGVTPNIGDSVTMTLTFG</sequence>
<proteinExistence type="predicted"/>
<organism evidence="1">
    <name type="scientific">viral metagenome</name>
    <dbReference type="NCBI Taxonomy" id="1070528"/>
    <lineage>
        <taxon>unclassified sequences</taxon>
        <taxon>metagenomes</taxon>
        <taxon>organismal metagenomes</taxon>
    </lineage>
</organism>
<dbReference type="AlphaFoldDB" id="A0A6C0F6X7"/>
<accession>A0A6C0F6X7</accession>
<name>A0A6C0F6X7_9ZZZZ</name>
<dbReference type="EMBL" id="MN739025">
    <property type="protein sequence ID" value="QHT35660.1"/>
    <property type="molecule type" value="Genomic_DNA"/>
</dbReference>
<protein>
    <submittedName>
        <fullName evidence="1">Uncharacterized protein</fullName>
    </submittedName>
</protein>
<evidence type="ECO:0000313" key="1">
    <source>
        <dbReference type="EMBL" id="QHT35660.1"/>
    </source>
</evidence>
<reference evidence="1" key="1">
    <citation type="journal article" date="2020" name="Nature">
        <title>Giant virus diversity and host interactions through global metagenomics.</title>
        <authorList>
            <person name="Schulz F."/>
            <person name="Roux S."/>
            <person name="Paez-Espino D."/>
            <person name="Jungbluth S."/>
            <person name="Walsh D.A."/>
            <person name="Denef V.J."/>
            <person name="McMahon K.D."/>
            <person name="Konstantinidis K.T."/>
            <person name="Eloe-Fadrosh E.A."/>
            <person name="Kyrpides N.C."/>
            <person name="Woyke T."/>
        </authorList>
    </citation>
    <scope>NUCLEOTIDE SEQUENCE</scope>
    <source>
        <strain evidence="1">GVMAG-M-3300009181-41</strain>
    </source>
</reference>